<evidence type="ECO:0000256" key="1">
    <source>
        <dbReference type="ARBA" id="ARBA00004196"/>
    </source>
</evidence>
<feature type="transmembrane region" description="Helical" evidence="9">
    <location>
        <begin position="1051"/>
        <end position="1070"/>
    </location>
</feature>
<dbReference type="InterPro" id="IPR011050">
    <property type="entry name" value="Pectin_lyase_fold/virulence"/>
</dbReference>
<dbReference type="Pfam" id="PF02415">
    <property type="entry name" value="Chlam_PMP"/>
    <property type="match status" value="3"/>
</dbReference>
<organism evidence="11 12">
    <name type="scientific">Bifidobacterium oedipodis</name>
    <dbReference type="NCBI Taxonomy" id="2675322"/>
    <lineage>
        <taxon>Bacteria</taxon>
        <taxon>Bacillati</taxon>
        <taxon>Actinomycetota</taxon>
        <taxon>Actinomycetes</taxon>
        <taxon>Bifidobacteriales</taxon>
        <taxon>Bifidobacteriaceae</taxon>
        <taxon>Bifidobacterium</taxon>
    </lineage>
</organism>
<proteinExistence type="predicted"/>
<dbReference type="GO" id="GO:0005576">
    <property type="term" value="C:extracellular region"/>
    <property type="evidence" value="ECO:0007669"/>
    <property type="project" value="UniProtKB-SubCell"/>
</dbReference>
<feature type="region of interest" description="Disordered" evidence="8">
    <location>
        <begin position="33"/>
        <end position="56"/>
    </location>
</feature>
<evidence type="ECO:0000256" key="5">
    <source>
        <dbReference type="ARBA" id="ARBA00022729"/>
    </source>
</evidence>
<keyword evidence="9" id="KW-1133">Transmembrane helix</keyword>
<sequence>MALSAALIFPATATAQPSDDEIAADQDTQQTLPAEDDKIQNDSQNNVSDDALTSTASTDAPDYSNIVCDKTINAVDDGYAQALQQAIANSSNDASQPTVICLAGTFELNNDFNINNKHVVLRNADNTAVVITRTQRKANPLFTISGGGSLTVDTADDSNEIFRYGPKQMPNSATNAKPMSRFAQVNDANSSFAFNHGMVSGINVVEDNANNSGKGALVLNKYGTVTINGGTFTNNVGGDHGDGGTVVDVTSGVVVINDGIFSGNKGRNGGVIYLRDSSTLTVNGGTFSGNTASRHGGAIFAKENSAVTIGQDGKDNNAVIFENNTVTGTGTKVGGGALYVTDAGSQLAIKSGTFTSNRVDEVMDWNNRYSGGGAVWAQGTISISGGLFSNNVAGPVDNNKQTYVGSWAGGGALFVYGTESGKHTIVSTLTIADPENTVENPNDQKTEFNNNLTYGDGGAIFLGWGSEAILVGGKFTNNTSYRLGGAIYTEDETTTYMARAFAEKNYAGHFGGGLWLCPSGQGVNSKGGNMIAVNNRASKEYDKSSAGENDNTDAAGDDFALMSPTKTNISNSFELSDKGWGSDNTKSVVQWWQDGTLTSYTDGLAVNSLADTDGKGKNKGLAVAEDSIRYANQQQHTEQSAPATFTSTNKGGVPQGAGVALKATWNSENGEIDQYRDHANVLFQNNTAWYSGGAFGTNGSVIFDTPYRVAWNKVDADTKLPLAGSTWKLTIKGSDIKQTSEIGRVTPWFSDKFRNQECRTGKGANAVNCWHRTEGAVTAEIADDVWEATVSDQGDFDQDPDEGQINLNNLALGTFTLQEVEAPVGYELSETTYTFTTVKQGLPEIKVQNGGAAVNKNKDGIPMIGNSSSTAPISWTKVDSTDDEHNPLAGSKWKLERKALPKENSESTAENTAEVSYETVYSSICDAGAENCTEATVDTNGSRGIFTLNLPWGYEYKLTEIQAPDGFETPDSATTYVTFSVDLVTDPKTGESAASASAMTFHGSWPNWADKATCSAPTSAAASRAAGDTSCLIANKPGIELPATGGAGTTAMIWAGILLVGCSLAGLSYMRRRL</sequence>
<feature type="domain" description="SpaA-like prealbumin fold" evidence="10">
    <location>
        <begin position="801"/>
        <end position="849"/>
    </location>
</feature>
<reference evidence="11 12" key="1">
    <citation type="submission" date="2020-02" db="EMBL/GenBank/DDBJ databases">
        <title>Characterization of phylogenetic diversity of novel bifidobacterial species isolated in Czech ZOOs.</title>
        <authorList>
            <person name="Lugli G.A."/>
            <person name="Vera N.B."/>
            <person name="Ventura M."/>
        </authorList>
    </citation>
    <scope>NUCLEOTIDE SEQUENCE [LARGE SCALE GENOMIC DNA]</scope>
    <source>
        <strain evidence="11 12">DSM 109957</strain>
    </source>
</reference>
<evidence type="ECO:0000256" key="2">
    <source>
        <dbReference type="ARBA" id="ARBA00004442"/>
    </source>
</evidence>
<evidence type="ECO:0000313" key="12">
    <source>
        <dbReference type="Proteomes" id="UP000532194"/>
    </source>
</evidence>
<dbReference type="SUPFAM" id="SSF51126">
    <property type="entry name" value="Pectin lyase-like"/>
    <property type="match status" value="1"/>
</dbReference>
<evidence type="ECO:0000256" key="9">
    <source>
        <dbReference type="SAM" id="Phobius"/>
    </source>
</evidence>
<comment type="caution">
    <text evidence="11">The sequence shown here is derived from an EMBL/GenBank/DDBJ whole genome shotgun (WGS) entry which is preliminary data.</text>
</comment>
<keyword evidence="12" id="KW-1185">Reference proteome</keyword>
<keyword evidence="5" id="KW-0732">Signal</keyword>
<feature type="region of interest" description="Disordered" evidence="8">
    <location>
        <begin position="539"/>
        <end position="560"/>
    </location>
</feature>
<feature type="compositionally biased region" description="Polar residues" evidence="8">
    <location>
        <begin position="41"/>
        <end position="56"/>
    </location>
</feature>
<dbReference type="Gene3D" id="2.60.40.10">
    <property type="entry name" value="Immunoglobulins"/>
    <property type="match status" value="2"/>
</dbReference>
<dbReference type="NCBIfam" id="TIGR01376">
    <property type="entry name" value="POMP_repeat"/>
    <property type="match status" value="1"/>
</dbReference>
<protein>
    <recommendedName>
        <fullName evidence="10">SpaA-like prealbumin fold domain-containing protein</fullName>
    </recommendedName>
</protein>
<gene>
    <name evidence="11" type="ORF">G1C95_2334</name>
</gene>
<evidence type="ECO:0000256" key="3">
    <source>
        <dbReference type="ARBA" id="ARBA00004613"/>
    </source>
</evidence>
<dbReference type="AlphaFoldDB" id="A0A7Y0HTI9"/>
<dbReference type="Pfam" id="PF17802">
    <property type="entry name" value="SpaA"/>
    <property type="match status" value="2"/>
</dbReference>
<keyword evidence="9" id="KW-0812">Transmembrane</keyword>
<keyword evidence="7" id="KW-0998">Cell outer membrane</keyword>
<keyword evidence="4" id="KW-0964">Secreted</keyword>
<dbReference type="GO" id="GO:0009279">
    <property type="term" value="C:cell outer membrane"/>
    <property type="evidence" value="ECO:0007669"/>
    <property type="project" value="UniProtKB-SubCell"/>
</dbReference>
<evidence type="ECO:0000313" key="11">
    <source>
        <dbReference type="EMBL" id="NMM95146.1"/>
    </source>
</evidence>
<dbReference type="InterPro" id="IPR003368">
    <property type="entry name" value="POMP_repeat"/>
</dbReference>
<dbReference type="RefSeq" id="WP_169173148.1">
    <property type="nucleotide sequence ID" value="NZ_JAAIII010000009.1"/>
</dbReference>
<dbReference type="InterPro" id="IPR041033">
    <property type="entry name" value="SpaA_PFL_dom_1"/>
</dbReference>
<feature type="domain" description="SpaA-like prealbumin fold" evidence="10">
    <location>
        <begin position="873"/>
        <end position="978"/>
    </location>
</feature>
<accession>A0A7Y0HTI9</accession>
<dbReference type="InterPro" id="IPR013783">
    <property type="entry name" value="Ig-like_fold"/>
</dbReference>
<evidence type="ECO:0000256" key="6">
    <source>
        <dbReference type="ARBA" id="ARBA00023136"/>
    </source>
</evidence>
<dbReference type="NCBIfam" id="TIGR01167">
    <property type="entry name" value="LPXTG_anchor"/>
    <property type="match status" value="1"/>
</dbReference>
<dbReference type="Proteomes" id="UP000532194">
    <property type="component" value="Unassembled WGS sequence"/>
</dbReference>
<dbReference type="EMBL" id="JAAIII010000009">
    <property type="protein sequence ID" value="NMM95146.1"/>
    <property type="molecule type" value="Genomic_DNA"/>
</dbReference>
<evidence type="ECO:0000256" key="7">
    <source>
        <dbReference type="ARBA" id="ARBA00023237"/>
    </source>
</evidence>
<evidence type="ECO:0000259" key="10">
    <source>
        <dbReference type="Pfam" id="PF17802"/>
    </source>
</evidence>
<evidence type="ECO:0000256" key="8">
    <source>
        <dbReference type="SAM" id="MobiDB-lite"/>
    </source>
</evidence>
<name>A0A7Y0HTI9_9BIFI</name>
<dbReference type="GO" id="GO:0005975">
    <property type="term" value="P:carbohydrate metabolic process"/>
    <property type="evidence" value="ECO:0007669"/>
    <property type="project" value="UniProtKB-ARBA"/>
</dbReference>
<keyword evidence="6 9" id="KW-0472">Membrane</keyword>
<comment type="subcellular location">
    <subcellularLocation>
        <location evidence="1">Cell envelope</location>
    </subcellularLocation>
    <subcellularLocation>
        <location evidence="2">Cell outer membrane</location>
    </subcellularLocation>
    <subcellularLocation>
        <location evidence="3">Secreted</location>
    </subcellularLocation>
</comment>
<evidence type="ECO:0000256" key="4">
    <source>
        <dbReference type="ARBA" id="ARBA00022525"/>
    </source>
</evidence>